<evidence type="ECO:0000256" key="1">
    <source>
        <dbReference type="ARBA" id="ARBA00023110"/>
    </source>
</evidence>
<evidence type="ECO:0000256" key="3">
    <source>
        <dbReference type="RuleBase" id="RU363019"/>
    </source>
</evidence>
<evidence type="ECO:0000256" key="2">
    <source>
        <dbReference type="ARBA" id="ARBA00023235"/>
    </source>
</evidence>
<dbReference type="SUPFAM" id="SSF50891">
    <property type="entry name" value="Cyclophilin-like"/>
    <property type="match status" value="1"/>
</dbReference>
<dbReference type="PROSITE" id="PS50072">
    <property type="entry name" value="CSA_PPIASE_2"/>
    <property type="match status" value="1"/>
</dbReference>
<accession>A0A3A4ZFU7</accession>
<dbReference type="EMBL" id="QZJF01000006">
    <property type="protein sequence ID" value="RJR27912.1"/>
    <property type="molecule type" value="Genomic_DNA"/>
</dbReference>
<evidence type="ECO:0000313" key="6">
    <source>
        <dbReference type="Proteomes" id="UP000265540"/>
    </source>
</evidence>
<dbReference type="GO" id="GO:0003755">
    <property type="term" value="F:peptidyl-prolyl cis-trans isomerase activity"/>
    <property type="evidence" value="ECO:0007669"/>
    <property type="project" value="UniProtKB-UniRule"/>
</dbReference>
<dbReference type="PRINTS" id="PR00153">
    <property type="entry name" value="CSAPPISMRASE"/>
</dbReference>
<name>A0A3A4ZFU7_UNCKA</name>
<dbReference type="EC" id="5.2.1.8" evidence="3"/>
<dbReference type="AlphaFoldDB" id="A0A3A4ZFU7"/>
<comment type="function">
    <text evidence="3">PPIases accelerate the folding of proteins. It catalyzes the cis-trans isomerization of proline imidic peptide bonds in oligopeptides.</text>
</comment>
<proteinExistence type="inferred from homology"/>
<dbReference type="InterPro" id="IPR002130">
    <property type="entry name" value="Cyclophilin-type_PPIase_dom"/>
</dbReference>
<comment type="caution">
    <text evidence="5">The sequence shown here is derived from an EMBL/GenBank/DDBJ whole genome shotgun (WGS) entry which is preliminary data.</text>
</comment>
<dbReference type="Proteomes" id="UP000265540">
    <property type="component" value="Unassembled WGS sequence"/>
</dbReference>
<dbReference type="InterPro" id="IPR044666">
    <property type="entry name" value="Cyclophilin_A-like"/>
</dbReference>
<dbReference type="PANTHER" id="PTHR45625">
    <property type="entry name" value="PEPTIDYL-PROLYL CIS-TRANS ISOMERASE-RELATED"/>
    <property type="match status" value="1"/>
</dbReference>
<keyword evidence="2 3" id="KW-0413">Isomerase</keyword>
<gene>
    <name evidence="5" type="ORF">C4561_01125</name>
</gene>
<reference evidence="5 6" key="1">
    <citation type="journal article" date="2017" name="ISME J.">
        <title>Energy and carbon metabolisms in a deep terrestrial subsurface fluid microbial community.</title>
        <authorList>
            <person name="Momper L."/>
            <person name="Jungbluth S.P."/>
            <person name="Lee M.D."/>
            <person name="Amend J.P."/>
        </authorList>
    </citation>
    <scope>NUCLEOTIDE SEQUENCE [LARGE SCALE GENOMIC DNA]</scope>
    <source>
        <strain evidence="5">SURF_46</strain>
    </source>
</reference>
<dbReference type="PANTHER" id="PTHR45625:SF4">
    <property type="entry name" value="PEPTIDYLPROLYL ISOMERASE DOMAIN AND WD REPEAT-CONTAINING PROTEIN 1"/>
    <property type="match status" value="1"/>
</dbReference>
<dbReference type="GO" id="GO:0006457">
    <property type="term" value="P:protein folding"/>
    <property type="evidence" value="ECO:0007669"/>
    <property type="project" value="InterPro"/>
</dbReference>
<comment type="catalytic activity">
    <reaction evidence="3">
        <text>[protein]-peptidylproline (omega=180) = [protein]-peptidylproline (omega=0)</text>
        <dbReference type="Rhea" id="RHEA:16237"/>
        <dbReference type="Rhea" id="RHEA-COMP:10747"/>
        <dbReference type="Rhea" id="RHEA-COMP:10748"/>
        <dbReference type="ChEBI" id="CHEBI:83833"/>
        <dbReference type="ChEBI" id="CHEBI:83834"/>
        <dbReference type="EC" id="5.2.1.8"/>
    </reaction>
</comment>
<dbReference type="Gene3D" id="2.40.100.10">
    <property type="entry name" value="Cyclophilin-like"/>
    <property type="match status" value="1"/>
</dbReference>
<evidence type="ECO:0000313" key="5">
    <source>
        <dbReference type="EMBL" id="RJR27912.1"/>
    </source>
</evidence>
<keyword evidence="1 3" id="KW-0697">Rotamase</keyword>
<comment type="similarity">
    <text evidence="3">Belongs to the cyclophilin-type PPIase family.</text>
</comment>
<dbReference type="PROSITE" id="PS00170">
    <property type="entry name" value="CSA_PPIASE_1"/>
    <property type="match status" value="1"/>
</dbReference>
<dbReference type="InterPro" id="IPR029000">
    <property type="entry name" value="Cyclophilin-like_dom_sf"/>
</dbReference>
<dbReference type="Pfam" id="PF00160">
    <property type="entry name" value="Pro_isomerase"/>
    <property type="match status" value="1"/>
</dbReference>
<dbReference type="CDD" id="cd00317">
    <property type="entry name" value="cyclophilin"/>
    <property type="match status" value="1"/>
</dbReference>
<feature type="domain" description="PPIase cyclophilin-type" evidence="4">
    <location>
        <begin position="14"/>
        <end position="160"/>
    </location>
</feature>
<sequence>MQIDINKSYIAELETSAGIITIQLSADKTPVTVNNFVSLSKQGFYDGTIFHRVIKDFMIQGGDPKGDGTGGPGYKFDDEPFVGEYVRGTIAMANSGPNTNGSQFFIMHKDTPLPKNYVIFGSVINGIEVVDSIAEAAVGPNAFGQPEKPVEPVRIVSIKITEK</sequence>
<organism evidence="5 6">
    <name type="scientific">candidate division WWE3 bacterium</name>
    <dbReference type="NCBI Taxonomy" id="2053526"/>
    <lineage>
        <taxon>Bacteria</taxon>
        <taxon>Katanobacteria</taxon>
    </lineage>
</organism>
<protein>
    <recommendedName>
        <fullName evidence="3">Peptidyl-prolyl cis-trans isomerase</fullName>
        <shortName evidence="3">PPIase</shortName>
        <ecNumber evidence="3">5.2.1.8</ecNumber>
    </recommendedName>
</protein>
<dbReference type="InterPro" id="IPR020892">
    <property type="entry name" value="Cyclophilin-type_PPIase_CS"/>
</dbReference>
<evidence type="ECO:0000259" key="4">
    <source>
        <dbReference type="PROSITE" id="PS50072"/>
    </source>
</evidence>